<name>A0A8J7LEL1_9NOST</name>
<reference evidence="1 2" key="1">
    <citation type="journal article" date="2021" name="Int. J. Syst. Evol. Microbiol.">
        <title>Amazonocrinis nigriterrae gen. nov., sp. nov., Atlanticothrix silvestris gen. nov., sp. nov. and Dendronalium phyllosphericum gen. nov., sp. nov., nostocacean cyanobacteria from Brazilian environments.</title>
        <authorList>
            <person name="Alvarenga D.O."/>
            <person name="Andreote A.P.D."/>
            <person name="Branco L.H.Z."/>
            <person name="Delbaje E."/>
            <person name="Cruz R.B."/>
            <person name="Varani A.M."/>
            <person name="Fiore M.F."/>
        </authorList>
    </citation>
    <scope>NUCLEOTIDE SEQUENCE [LARGE SCALE GENOMIC DNA]</scope>
    <source>
        <strain evidence="1 2">CENA369</strain>
    </source>
</reference>
<evidence type="ECO:0000313" key="1">
    <source>
        <dbReference type="EMBL" id="MBH8575047.1"/>
    </source>
</evidence>
<dbReference type="PANTHER" id="PTHR30007:SF0">
    <property type="entry name" value="TRANSPOSASE"/>
    <property type="match status" value="1"/>
</dbReference>
<dbReference type="Proteomes" id="UP000662314">
    <property type="component" value="Unassembled WGS sequence"/>
</dbReference>
<organism evidence="1 2">
    <name type="scientific">Dendronalium phyllosphericum CENA369</name>
    <dbReference type="NCBI Taxonomy" id="1725256"/>
    <lineage>
        <taxon>Bacteria</taxon>
        <taxon>Bacillati</taxon>
        <taxon>Cyanobacteriota</taxon>
        <taxon>Cyanophyceae</taxon>
        <taxon>Nostocales</taxon>
        <taxon>Nostocaceae</taxon>
        <taxon>Dendronalium</taxon>
        <taxon>Dendronalium phyllosphericum</taxon>
    </lineage>
</organism>
<accession>A0A8J7LEL1</accession>
<keyword evidence="2" id="KW-1185">Reference proteome</keyword>
<protein>
    <submittedName>
        <fullName evidence="1">Transposase</fullName>
    </submittedName>
</protein>
<evidence type="ECO:0000313" key="2">
    <source>
        <dbReference type="Proteomes" id="UP000662314"/>
    </source>
</evidence>
<gene>
    <name evidence="1" type="ORF">I8752_18900</name>
</gene>
<sequence length="121" mass="14016">MLTLNIDYFKSKPVNLPKTTILLDHGYHPEHLTEELEKVYPQIMTKIRFELSAKPSKQENKAQGKSGFIPVAARWVIERSNSWMERCKILVKNFERTLTNATAKVNLCFIRLMIKRLAAPS</sequence>
<proteinExistence type="predicted"/>
<dbReference type="AlphaFoldDB" id="A0A8J7LEL1"/>
<dbReference type="EMBL" id="JAECZA010000099">
    <property type="protein sequence ID" value="MBH8575047.1"/>
    <property type="molecule type" value="Genomic_DNA"/>
</dbReference>
<comment type="caution">
    <text evidence="1">The sequence shown here is derived from an EMBL/GenBank/DDBJ whole genome shotgun (WGS) entry which is preliminary data.</text>
</comment>
<dbReference type="PANTHER" id="PTHR30007">
    <property type="entry name" value="PHP DOMAIN PROTEIN"/>
    <property type="match status" value="1"/>
</dbReference>